<keyword evidence="2" id="KW-1185">Reference proteome</keyword>
<evidence type="ECO:0000313" key="2">
    <source>
        <dbReference type="Proteomes" id="UP000724874"/>
    </source>
</evidence>
<proteinExistence type="predicted"/>
<dbReference type="EMBL" id="JADNYJ010000536">
    <property type="protein sequence ID" value="KAF8868847.1"/>
    <property type="molecule type" value="Genomic_DNA"/>
</dbReference>
<evidence type="ECO:0000313" key="1">
    <source>
        <dbReference type="EMBL" id="KAF8868847.1"/>
    </source>
</evidence>
<protein>
    <submittedName>
        <fullName evidence="1">Uncharacterized protein</fullName>
    </submittedName>
</protein>
<name>A0A9P5N7V8_GYMJU</name>
<comment type="caution">
    <text evidence="1">The sequence shown here is derived from an EMBL/GenBank/DDBJ whole genome shotgun (WGS) entry which is preliminary data.</text>
</comment>
<gene>
    <name evidence="1" type="ORF">CPB84DRAFT_1147751</name>
</gene>
<accession>A0A9P5N7V8</accession>
<dbReference type="Proteomes" id="UP000724874">
    <property type="component" value="Unassembled WGS sequence"/>
</dbReference>
<reference evidence="1" key="1">
    <citation type="submission" date="2020-11" db="EMBL/GenBank/DDBJ databases">
        <authorList>
            <consortium name="DOE Joint Genome Institute"/>
            <person name="Ahrendt S."/>
            <person name="Riley R."/>
            <person name="Andreopoulos W."/>
            <person name="LaButti K."/>
            <person name="Pangilinan J."/>
            <person name="Ruiz-duenas F.J."/>
            <person name="Barrasa J.M."/>
            <person name="Sanchez-Garcia M."/>
            <person name="Camarero S."/>
            <person name="Miyauchi S."/>
            <person name="Serrano A."/>
            <person name="Linde D."/>
            <person name="Babiker R."/>
            <person name="Drula E."/>
            <person name="Ayuso-Fernandez I."/>
            <person name="Pacheco R."/>
            <person name="Padilla G."/>
            <person name="Ferreira P."/>
            <person name="Barriuso J."/>
            <person name="Kellner H."/>
            <person name="Castanera R."/>
            <person name="Alfaro M."/>
            <person name="Ramirez L."/>
            <person name="Pisabarro A.G."/>
            <person name="Kuo A."/>
            <person name="Tritt A."/>
            <person name="Lipzen A."/>
            <person name="He G."/>
            <person name="Yan M."/>
            <person name="Ng V."/>
            <person name="Cullen D."/>
            <person name="Martin F."/>
            <person name="Rosso M.-N."/>
            <person name="Henrissat B."/>
            <person name="Hibbett D."/>
            <person name="Martinez A.T."/>
            <person name="Grigoriev I.V."/>
        </authorList>
    </citation>
    <scope>NUCLEOTIDE SEQUENCE</scope>
    <source>
        <strain evidence="1">AH 44721</strain>
    </source>
</reference>
<organism evidence="1 2">
    <name type="scientific">Gymnopilus junonius</name>
    <name type="common">Spectacular rustgill mushroom</name>
    <name type="synonym">Gymnopilus spectabilis subsp. junonius</name>
    <dbReference type="NCBI Taxonomy" id="109634"/>
    <lineage>
        <taxon>Eukaryota</taxon>
        <taxon>Fungi</taxon>
        <taxon>Dikarya</taxon>
        <taxon>Basidiomycota</taxon>
        <taxon>Agaricomycotina</taxon>
        <taxon>Agaricomycetes</taxon>
        <taxon>Agaricomycetidae</taxon>
        <taxon>Agaricales</taxon>
        <taxon>Agaricineae</taxon>
        <taxon>Hymenogastraceae</taxon>
        <taxon>Gymnopilus</taxon>
    </lineage>
</organism>
<sequence length="193" mass="20963">MPSLRHVGLTSLLGQSMTFCQHPRRQGLGGPLFDALRLFWTAAGGTCIHGGNGRSGGGLELLTLNISFKVNFYTLPKTHYCTLFRPRFLLAPPSFSLKKVNYELHYPDLRLTIEMSVLVTVGVGVSVPTTRQKMLGLRLILRGAYAIGRCSQERYSSGTPGEEWVGLVRIVAVGGEAGRVGVDRKGGEVWGCG</sequence>
<dbReference type="AlphaFoldDB" id="A0A9P5N7V8"/>